<keyword evidence="4" id="KW-0807">Transducer</keyword>
<dbReference type="InterPro" id="IPR001610">
    <property type="entry name" value="PAC"/>
</dbReference>
<dbReference type="GO" id="GO:0006935">
    <property type="term" value="P:chemotaxis"/>
    <property type="evidence" value="ECO:0007669"/>
    <property type="project" value="InterPro"/>
</dbReference>
<dbReference type="CDD" id="cd11386">
    <property type="entry name" value="MCP_signal"/>
    <property type="match status" value="1"/>
</dbReference>
<evidence type="ECO:0000256" key="4">
    <source>
        <dbReference type="PROSITE-ProRule" id="PRU00284"/>
    </source>
</evidence>
<dbReference type="Gene3D" id="3.30.450.20">
    <property type="entry name" value="PAS domain"/>
    <property type="match status" value="1"/>
</dbReference>
<dbReference type="RefSeq" id="WP_212685553.1">
    <property type="nucleotide sequence ID" value="NZ_JAGSPM010000013.1"/>
</dbReference>
<sequence>MSQVKTSWISKLVSGTQLEAQAAELAALRKQMAEMAQELKVRSDIMDLTSIVSFADLKGDILTVNEKFTEVSKYSRSELIGRPHNTTRHPDMPKETFKQVWSTIGRGGTFRGVIKNRAKDGTPYYVDAVIAPFLGENGKPTKYLGVRYDITAQELERQNAKGVFDAIDESYGYIEFDLGGNVLQANKNFLSLMEYQLEEIKGRHHRTFMDSAQANLPEYTQFWLDLNAGKPQKNIFKRITKSRKEVWIQAVYAPVKDEMGRIFKIVKIATDVTDQINAANMLKEAVEQAQQVTSAAKDGDLSQRIPLDGKSGPILSLCSGVNSLMETTSVIFDDVSRVLEAFAEGDLSQRIDRDYSGMFDDVKRNANSASEKLTQTIEDIARIFGGLASGELGQRITRDAPGMFNQVKEDANMACEKLATIVGEVRNATDALSNASEQVSATSQALSQAASEQAASVEETSASIEQMAAGINQNAENAKVTDGIAGKASKEAIEGGDAVKQTVSAMKEIASKIGIIDDIAYQTNMLALNAAIEAARAGEHGKGFAVVAAEVRKLAERSQIAAKEIGDLASGSVKTAERAGDLIDEIVPGIGRTSDLVQEIAAASQEQSAGVGQINTAMNQMNQITQQNASSSEELAATAEEMTSQAEQLIDLVSFFHVGQAQKSAGPVSNNERSVVRSTPKRARPHFGSSSVDEAKFERF</sequence>
<dbReference type="Pfam" id="PF00015">
    <property type="entry name" value="MCPsignal"/>
    <property type="match status" value="1"/>
</dbReference>
<dbReference type="InterPro" id="IPR004089">
    <property type="entry name" value="MCPsignal_dom"/>
</dbReference>
<dbReference type="PANTHER" id="PTHR43531:SF11">
    <property type="entry name" value="METHYL-ACCEPTING CHEMOTAXIS PROTEIN 3"/>
    <property type="match status" value="1"/>
</dbReference>
<gene>
    <name evidence="11" type="ORF">KDM92_16720</name>
</gene>
<dbReference type="SUPFAM" id="SSF55785">
    <property type="entry name" value="PYP-like sensor domain (PAS domain)"/>
    <property type="match status" value="2"/>
</dbReference>
<comment type="caution">
    <text evidence="11">The sequence shown here is derived from an EMBL/GenBank/DDBJ whole genome shotgun (WGS) entry which is preliminary data.</text>
</comment>
<keyword evidence="2" id="KW-0145">Chemotaxis</keyword>
<feature type="region of interest" description="Disordered" evidence="6">
    <location>
        <begin position="663"/>
        <end position="700"/>
    </location>
</feature>
<dbReference type="FunFam" id="1.10.287.950:FF:000001">
    <property type="entry name" value="Methyl-accepting chemotaxis sensory transducer"/>
    <property type="match status" value="1"/>
</dbReference>
<dbReference type="PROSITE" id="PS50111">
    <property type="entry name" value="CHEMOTAXIS_TRANSDUC_2"/>
    <property type="match status" value="1"/>
</dbReference>
<evidence type="ECO:0000259" key="8">
    <source>
        <dbReference type="PROSITE" id="PS50112"/>
    </source>
</evidence>
<dbReference type="SMART" id="SM00086">
    <property type="entry name" value="PAC"/>
    <property type="match status" value="2"/>
</dbReference>
<dbReference type="GO" id="GO:0007165">
    <property type="term" value="P:signal transduction"/>
    <property type="evidence" value="ECO:0007669"/>
    <property type="project" value="UniProtKB-KW"/>
</dbReference>
<dbReference type="InterPro" id="IPR013655">
    <property type="entry name" value="PAS_fold_3"/>
</dbReference>
<dbReference type="Gene3D" id="1.20.120.1530">
    <property type="match status" value="1"/>
</dbReference>
<feature type="coiled-coil region" evidence="5">
    <location>
        <begin position="614"/>
        <end position="652"/>
    </location>
</feature>
<dbReference type="InterPro" id="IPR035965">
    <property type="entry name" value="PAS-like_dom_sf"/>
</dbReference>
<keyword evidence="5" id="KW-0175">Coiled coil</keyword>
<name>A0A941DGA8_9BURK</name>
<dbReference type="Pfam" id="PF18947">
    <property type="entry name" value="HAMP_2"/>
    <property type="match status" value="1"/>
</dbReference>
<evidence type="ECO:0000256" key="5">
    <source>
        <dbReference type="SAM" id="Coils"/>
    </source>
</evidence>
<evidence type="ECO:0000313" key="11">
    <source>
        <dbReference type="EMBL" id="MBR7748229.1"/>
    </source>
</evidence>
<dbReference type="Pfam" id="PF13426">
    <property type="entry name" value="PAS_9"/>
    <property type="match status" value="1"/>
</dbReference>
<evidence type="ECO:0000259" key="9">
    <source>
        <dbReference type="PROSITE" id="PS50113"/>
    </source>
</evidence>
<feature type="compositionally biased region" description="Polar residues" evidence="6">
    <location>
        <begin position="663"/>
        <end position="677"/>
    </location>
</feature>
<protein>
    <submittedName>
        <fullName evidence="11">PAS domain-containing protein</fullName>
    </submittedName>
</protein>
<evidence type="ECO:0000256" key="6">
    <source>
        <dbReference type="SAM" id="MobiDB-lite"/>
    </source>
</evidence>
<evidence type="ECO:0000256" key="2">
    <source>
        <dbReference type="ARBA" id="ARBA00022500"/>
    </source>
</evidence>
<evidence type="ECO:0000259" key="7">
    <source>
        <dbReference type="PROSITE" id="PS50111"/>
    </source>
</evidence>
<dbReference type="InterPro" id="IPR000700">
    <property type="entry name" value="PAS-assoc_C"/>
</dbReference>
<dbReference type="PROSITE" id="PS50112">
    <property type="entry name" value="PAS"/>
    <property type="match status" value="1"/>
</dbReference>
<evidence type="ECO:0000313" key="12">
    <source>
        <dbReference type="Proteomes" id="UP000680158"/>
    </source>
</evidence>
<dbReference type="SUPFAM" id="SSF58104">
    <property type="entry name" value="Methyl-accepting chemotaxis protein (MCP) signaling domain"/>
    <property type="match status" value="1"/>
</dbReference>
<dbReference type="AlphaFoldDB" id="A0A941DGA8"/>
<dbReference type="NCBIfam" id="TIGR00229">
    <property type="entry name" value="sensory_box"/>
    <property type="match status" value="2"/>
</dbReference>
<dbReference type="Pfam" id="PF08447">
    <property type="entry name" value="PAS_3"/>
    <property type="match status" value="1"/>
</dbReference>
<dbReference type="InterPro" id="IPR004090">
    <property type="entry name" value="Chemotax_Me-accpt_rcpt"/>
</dbReference>
<reference evidence="11 12" key="1">
    <citation type="submission" date="2021-04" db="EMBL/GenBank/DDBJ databases">
        <title>novel species isolated from subtropical streams in China.</title>
        <authorList>
            <person name="Lu H."/>
        </authorList>
    </citation>
    <scope>NUCLEOTIDE SEQUENCE [LARGE SCALE GENOMIC DNA]</scope>
    <source>
        <strain evidence="11 12">BYS107W</strain>
    </source>
</reference>
<dbReference type="InterPro" id="IPR003660">
    <property type="entry name" value="HAMP_dom"/>
</dbReference>
<evidence type="ECO:0000259" key="10">
    <source>
        <dbReference type="PROSITE" id="PS50885"/>
    </source>
</evidence>
<organism evidence="11 12">
    <name type="scientific">Undibacterium baiyunense</name>
    <dbReference type="NCBI Taxonomy" id="2828731"/>
    <lineage>
        <taxon>Bacteria</taxon>
        <taxon>Pseudomonadati</taxon>
        <taxon>Pseudomonadota</taxon>
        <taxon>Betaproteobacteria</taxon>
        <taxon>Burkholderiales</taxon>
        <taxon>Oxalobacteraceae</taxon>
        <taxon>Undibacterium</taxon>
    </lineage>
</organism>
<accession>A0A941DGA8</accession>
<comment type="similarity">
    <text evidence="3">Belongs to the methyl-accepting chemotaxis (MCP) protein family.</text>
</comment>
<proteinExistence type="inferred from homology"/>
<dbReference type="CDD" id="cd00130">
    <property type="entry name" value="PAS"/>
    <property type="match status" value="2"/>
</dbReference>
<dbReference type="GO" id="GO:0004888">
    <property type="term" value="F:transmembrane signaling receptor activity"/>
    <property type="evidence" value="ECO:0007669"/>
    <property type="project" value="InterPro"/>
</dbReference>
<feature type="domain" description="HAMP" evidence="10">
    <location>
        <begin position="333"/>
        <end position="378"/>
    </location>
</feature>
<dbReference type="InterPro" id="IPR000014">
    <property type="entry name" value="PAS"/>
</dbReference>
<dbReference type="PROSITE" id="PS50885">
    <property type="entry name" value="HAMP"/>
    <property type="match status" value="1"/>
</dbReference>
<dbReference type="InterPro" id="IPR051310">
    <property type="entry name" value="MCP_chemotaxis"/>
</dbReference>
<dbReference type="EMBL" id="JAGSPM010000013">
    <property type="protein sequence ID" value="MBR7748229.1"/>
    <property type="molecule type" value="Genomic_DNA"/>
</dbReference>
<evidence type="ECO:0000256" key="3">
    <source>
        <dbReference type="ARBA" id="ARBA00029447"/>
    </source>
</evidence>
<comment type="subcellular location">
    <subcellularLocation>
        <location evidence="1">Membrane</location>
    </subcellularLocation>
</comment>
<feature type="domain" description="PAC" evidence="9">
    <location>
        <begin position="232"/>
        <end position="284"/>
    </location>
</feature>
<dbReference type="Proteomes" id="UP000680158">
    <property type="component" value="Unassembled WGS sequence"/>
</dbReference>
<feature type="domain" description="Methyl-accepting transducer" evidence="7">
    <location>
        <begin position="428"/>
        <end position="643"/>
    </location>
</feature>
<evidence type="ECO:0000256" key="1">
    <source>
        <dbReference type="ARBA" id="ARBA00004370"/>
    </source>
</evidence>
<dbReference type="GO" id="GO:0005886">
    <property type="term" value="C:plasma membrane"/>
    <property type="evidence" value="ECO:0007669"/>
    <property type="project" value="TreeGrafter"/>
</dbReference>
<feature type="domain" description="PAC" evidence="9">
    <location>
        <begin position="108"/>
        <end position="162"/>
    </location>
</feature>
<dbReference type="PRINTS" id="PR00260">
    <property type="entry name" value="CHEMTRNSDUCR"/>
</dbReference>
<dbReference type="PROSITE" id="PS50113">
    <property type="entry name" value="PAC"/>
    <property type="match status" value="2"/>
</dbReference>
<dbReference type="SMART" id="SM00283">
    <property type="entry name" value="MA"/>
    <property type="match status" value="1"/>
</dbReference>
<keyword evidence="12" id="KW-1185">Reference proteome</keyword>
<dbReference type="PANTHER" id="PTHR43531">
    <property type="entry name" value="PROTEIN ICFG"/>
    <property type="match status" value="1"/>
</dbReference>
<feature type="domain" description="PAS" evidence="8">
    <location>
        <begin position="37"/>
        <end position="91"/>
    </location>
</feature>
<dbReference type="Gene3D" id="1.10.287.950">
    <property type="entry name" value="Methyl-accepting chemotaxis protein"/>
    <property type="match status" value="1"/>
</dbReference>